<dbReference type="OrthoDB" id="9840797at2"/>
<keyword evidence="2" id="KW-1185">Reference proteome</keyword>
<dbReference type="Proteomes" id="UP000466730">
    <property type="component" value="Unassembled WGS sequence"/>
</dbReference>
<name>A0A844BI29_9RHOB</name>
<accession>A0A844BI29</accession>
<proteinExistence type="predicted"/>
<dbReference type="AlphaFoldDB" id="A0A844BI29"/>
<gene>
    <name evidence="1" type="ORF">GH815_06880</name>
</gene>
<dbReference type="EMBL" id="WJPO01000007">
    <property type="protein sequence ID" value="MRH20712.1"/>
    <property type="molecule type" value="Genomic_DNA"/>
</dbReference>
<organism evidence="1 2">
    <name type="scientific">Rhodovulum strictum</name>
    <dbReference type="NCBI Taxonomy" id="58314"/>
    <lineage>
        <taxon>Bacteria</taxon>
        <taxon>Pseudomonadati</taxon>
        <taxon>Pseudomonadota</taxon>
        <taxon>Alphaproteobacteria</taxon>
        <taxon>Rhodobacterales</taxon>
        <taxon>Paracoccaceae</taxon>
        <taxon>Rhodovulum</taxon>
    </lineage>
</organism>
<protein>
    <submittedName>
        <fullName evidence="1">Uncharacterized protein</fullName>
    </submittedName>
</protein>
<evidence type="ECO:0000313" key="1">
    <source>
        <dbReference type="EMBL" id="MRH20712.1"/>
    </source>
</evidence>
<dbReference type="RefSeq" id="WP_153748017.1">
    <property type="nucleotide sequence ID" value="NZ_BAAADI010000049.1"/>
</dbReference>
<evidence type="ECO:0000313" key="2">
    <source>
        <dbReference type="Proteomes" id="UP000466730"/>
    </source>
</evidence>
<comment type="caution">
    <text evidence="1">The sequence shown here is derived from an EMBL/GenBank/DDBJ whole genome shotgun (WGS) entry which is preliminary data.</text>
</comment>
<reference evidence="1 2" key="1">
    <citation type="submission" date="2019-11" db="EMBL/GenBank/DDBJ databases">
        <title>Draft Whole-Genome sequence of the marine photosynthetic bacterium Rhodovulum strictum DSM 11289.</title>
        <authorList>
            <person name="Kyndt J.A."/>
            <person name="Meyer T.E."/>
        </authorList>
    </citation>
    <scope>NUCLEOTIDE SEQUENCE [LARGE SCALE GENOMIC DNA]</scope>
    <source>
        <strain evidence="1 2">DSM 11289</strain>
    </source>
</reference>
<sequence length="279" mass="28743">MMLGDLPALRLAPAAPPAPDAGFADAQPVSQATLTAAARATGSDHVILIAPDIAPARAAETLMPDPALVAAGLCLGYPARSVVSGMAVPQGLRLIPVARLEDGAPPPPPALLVPQIAGTLAANDTPQRAFHTGFELTAARPLPPPGAARDRAALAASLGADALNGVWWVLGNLHSLLGRGGVRTCWAETAPLLSDPSAPVRRIRELARLVRLETGLPVQALDRHQSRALKAMLPPWAPPEMWSDFLRALADLGAAGPPIAARYTRAAAAIWPAEPPGPG</sequence>